<sequence>MSHTVSFTTKHVSLLELEEVPVAYSCRPQIVCNPCVIDVQIASQVKGGNGELKTSRFGFKTPGTGFLSDGNGMSLFQLTNMRVSCPESVSLDPHYVRRLLV</sequence>
<dbReference type="AlphaFoldDB" id="A0ABD0M910"/>
<organism evidence="1 2">
    <name type="scientific">Batillaria attramentaria</name>
    <dbReference type="NCBI Taxonomy" id="370345"/>
    <lineage>
        <taxon>Eukaryota</taxon>
        <taxon>Metazoa</taxon>
        <taxon>Spiralia</taxon>
        <taxon>Lophotrochozoa</taxon>
        <taxon>Mollusca</taxon>
        <taxon>Gastropoda</taxon>
        <taxon>Caenogastropoda</taxon>
        <taxon>Sorbeoconcha</taxon>
        <taxon>Cerithioidea</taxon>
        <taxon>Batillariidae</taxon>
        <taxon>Batillaria</taxon>
    </lineage>
</organism>
<gene>
    <name evidence="1" type="ORF">BaRGS_00000537</name>
</gene>
<name>A0ABD0M910_9CAEN</name>
<protein>
    <submittedName>
        <fullName evidence="1">Uncharacterized protein</fullName>
    </submittedName>
</protein>
<accession>A0ABD0M910</accession>
<dbReference type="EMBL" id="JACVVK020000002">
    <property type="protein sequence ID" value="KAK7508298.1"/>
    <property type="molecule type" value="Genomic_DNA"/>
</dbReference>
<evidence type="ECO:0000313" key="2">
    <source>
        <dbReference type="Proteomes" id="UP001519460"/>
    </source>
</evidence>
<comment type="caution">
    <text evidence="1">The sequence shown here is derived from an EMBL/GenBank/DDBJ whole genome shotgun (WGS) entry which is preliminary data.</text>
</comment>
<evidence type="ECO:0000313" key="1">
    <source>
        <dbReference type="EMBL" id="KAK7508298.1"/>
    </source>
</evidence>
<proteinExistence type="predicted"/>
<dbReference type="Proteomes" id="UP001519460">
    <property type="component" value="Unassembled WGS sequence"/>
</dbReference>
<reference evidence="1 2" key="1">
    <citation type="journal article" date="2023" name="Sci. Data">
        <title>Genome assembly of the Korean intertidal mud-creeper Batillaria attramentaria.</title>
        <authorList>
            <person name="Patra A.K."/>
            <person name="Ho P.T."/>
            <person name="Jun S."/>
            <person name="Lee S.J."/>
            <person name="Kim Y."/>
            <person name="Won Y.J."/>
        </authorList>
    </citation>
    <scope>NUCLEOTIDE SEQUENCE [LARGE SCALE GENOMIC DNA]</scope>
    <source>
        <strain evidence="1">Wonlab-2016</strain>
    </source>
</reference>
<keyword evidence="2" id="KW-1185">Reference proteome</keyword>